<dbReference type="RefSeq" id="WP_006102258.1">
    <property type="nucleotide sequence ID" value="NZ_DS989853.1"/>
</dbReference>
<dbReference type="PANTHER" id="PTHR41317:SF1">
    <property type="entry name" value="PD-(D_E)XK NUCLEASE FAMILY TRANSPOSASE"/>
    <property type="match status" value="1"/>
</dbReference>
<dbReference type="HOGENOM" id="CLU_057504_1_2_3"/>
<dbReference type="AlphaFoldDB" id="B4VUV8"/>
<dbReference type="STRING" id="118168.MC7420_3937"/>
<dbReference type="NCBIfam" id="TIGR01784">
    <property type="entry name" value="T_den_put_tspse"/>
    <property type="match status" value="1"/>
</dbReference>
<dbReference type="Pfam" id="PF14261">
    <property type="entry name" value="DUF4351"/>
    <property type="match status" value="1"/>
</dbReference>
<dbReference type="Pfam" id="PF12784">
    <property type="entry name" value="PDDEXK_2"/>
    <property type="match status" value="1"/>
</dbReference>
<name>B4VUV8_9CYAN</name>
<dbReference type="InterPro" id="IPR010106">
    <property type="entry name" value="RpnA"/>
</dbReference>
<organism evidence="2 3">
    <name type="scientific">Coleofasciculus chthonoplastes PCC 7420</name>
    <dbReference type="NCBI Taxonomy" id="118168"/>
    <lineage>
        <taxon>Bacteria</taxon>
        <taxon>Bacillati</taxon>
        <taxon>Cyanobacteriota</taxon>
        <taxon>Cyanophyceae</taxon>
        <taxon>Coleofasciculales</taxon>
        <taxon>Coleofasciculaceae</taxon>
        <taxon>Coleofasciculus</taxon>
    </lineage>
</organism>
<dbReference type="OrthoDB" id="451742at2"/>
<gene>
    <name evidence="2" type="ORF">MC7420_3937</name>
</gene>
<dbReference type="InterPro" id="IPR025587">
    <property type="entry name" value="DUF4351"/>
</dbReference>
<feature type="domain" description="DUF4351" evidence="1">
    <location>
        <begin position="237"/>
        <end position="295"/>
    </location>
</feature>
<keyword evidence="3" id="KW-1185">Reference proteome</keyword>
<accession>B4VUV8</accession>
<evidence type="ECO:0000259" key="1">
    <source>
        <dbReference type="Pfam" id="PF14261"/>
    </source>
</evidence>
<dbReference type="EMBL" id="DS989853">
    <property type="protein sequence ID" value="EDX74413.1"/>
    <property type="molecule type" value="Genomic_DNA"/>
</dbReference>
<protein>
    <recommendedName>
        <fullName evidence="1">DUF4351 domain-containing protein</fullName>
    </recommendedName>
</protein>
<dbReference type="eggNOG" id="COG5464">
    <property type="taxonomic scope" value="Bacteria"/>
</dbReference>
<reference evidence="2 3" key="1">
    <citation type="submission" date="2008-07" db="EMBL/GenBank/DDBJ databases">
        <authorList>
            <person name="Tandeau de Marsac N."/>
            <person name="Ferriera S."/>
            <person name="Johnson J."/>
            <person name="Kravitz S."/>
            <person name="Beeson K."/>
            <person name="Sutton G."/>
            <person name="Rogers Y.-H."/>
            <person name="Friedman R."/>
            <person name="Frazier M."/>
            <person name="Venter J.C."/>
        </authorList>
    </citation>
    <scope>NUCLEOTIDE SEQUENCE [LARGE SCALE GENOMIC DNA]</scope>
    <source>
        <strain evidence="2 3">PCC 7420</strain>
    </source>
</reference>
<evidence type="ECO:0000313" key="2">
    <source>
        <dbReference type="EMBL" id="EDX74413.1"/>
    </source>
</evidence>
<evidence type="ECO:0000313" key="3">
    <source>
        <dbReference type="Proteomes" id="UP000003835"/>
    </source>
</evidence>
<proteinExistence type="predicted"/>
<dbReference type="Proteomes" id="UP000003835">
    <property type="component" value="Unassembled WGS sequence"/>
</dbReference>
<dbReference type="PANTHER" id="PTHR41317">
    <property type="entry name" value="PD-(D_E)XK NUCLEASE FAMILY TRANSPOSASE"/>
    <property type="match status" value="1"/>
</dbReference>
<sequence>MRFISPKVDYAFKKIFGSEQSQEILISFLNAIIYDGEKVIQSLTIVNPYNPGQVISLKETYLDVKAVLADGSIVIIEMQVASMAAFNKRVAYNLAKSYSNQLAKGEDYPLINPAIAVTITDFTLFLDTDKIISKFSFHEEEDKFKILGNELRLIFVELPKFKKTLSEARTLADKWIYFLKEAASLDSIPKSLAEVSEIEFALQLANQANMTVEELDIVDRRGMMLQDEKGRITYAEEKGRLTEALALIMRQLKKRFGDIPAKLSRQIEDLSLEDLESLGEDFLDFNSLADLSSWLEERSP</sequence>